<dbReference type="GO" id="GO:0006511">
    <property type="term" value="P:ubiquitin-dependent protein catabolic process"/>
    <property type="evidence" value="ECO:0007669"/>
    <property type="project" value="InterPro"/>
</dbReference>
<evidence type="ECO:0000313" key="11">
    <source>
        <dbReference type="EMBL" id="KAK6798757.1"/>
    </source>
</evidence>
<keyword evidence="8" id="KW-0269">Exonuclease</keyword>
<comment type="similarity">
    <text evidence="3">Belongs to the SKP1 family.</text>
</comment>
<reference evidence="11 12" key="1">
    <citation type="submission" date="2024-02" db="EMBL/GenBank/DDBJ databases">
        <title>de novo genome assembly of Solanum bulbocastanum strain 11H21.</title>
        <authorList>
            <person name="Hosaka A.J."/>
        </authorList>
    </citation>
    <scope>NUCLEOTIDE SEQUENCE [LARGE SCALE GENOMIC DNA]</scope>
    <source>
        <tissue evidence="11">Young leaves</tissue>
    </source>
</reference>
<dbReference type="CDD" id="cd06144">
    <property type="entry name" value="REX4_like"/>
    <property type="match status" value="1"/>
</dbReference>
<dbReference type="FunFam" id="3.30.420.10:FF:000064">
    <property type="entry name" value="RNA exonuclease 4"/>
    <property type="match status" value="1"/>
</dbReference>
<evidence type="ECO:0000313" key="12">
    <source>
        <dbReference type="Proteomes" id="UP001371456"/>
    </source>
</evidence>
<gene>
    <name evidence="11" type="ORF">RDI58_006460</name>
</gene>
<keyword evidence="6" id="KW-0540">Nuclease</keyword>
<evidence type="ECO:0000256" key="5">
    <source>
        <dbReference type="ARBA" id="ARBA00016937"/>
    </source>
</evidence>
<comment type="pathway">
    <text evidence="2">Protein modification; protein ubiquitination.</text>
</comment>
<dbReference type="Gene3D" id="3.30.420.10">
    <property type="entry name" value="Ribonuclease H-like superfamily/Ribonuclease H"/>
    <property type="match status" value="1"/>
</dbReference>
<dbReference type="InterPro" id="IPR011333">
    <property type="entry name" value="SKP1/BTB/POZ_sf"/>
</dbReference>
<dbReference type="GO" id="GO:0005634">
    <property type="term" value="C:nucleus"/>
    <property type="evidence" value="ECO:0007669"/>
    <property type="project" value="UniProtKB-SubCell"/>
</dbReference>
<dbReference type="InterPro" id="IPR016073">
    <property type="entry name" value="Skp1_comp_POZ"/>
</dbReference>
<dbReference type="SUPFAM" id="SSF53098">
    <property type="entry name" value="Ribonuclease H-like"/>
    <property type="match status" value="1"/>
</dbReference>
<evidence type="ECO:0000256" key="3">
    <source>
        <dbReference type="ARBA" id="ARBA00009993"/>
    </source>
</evidence>
<evidence type="ECO:0000256" key="6">
    <source>
        <dbReference type="ARBA" id="ARBA00022722"/>
    </source>
</evidence>
<keyword evidence="9" id="KW-0539">Nucleus</keyword>
<comment type="caution">
    <text evidence="11">The sequence shown here is derived from an EMBL/GenBank/DDBJ whole genome shotgun (WGS) entry which is preliminary data.</text>
</comment>
<dbReference type="GO" id="GO:0006364">
    <property type="term" value="P:rRNA processing"/>
    <property type="evidence" value="ECO:0007669"/>
    <property type="project" value="InterPro"/>
</dbReference>
<dbReference type="AlphaFoldDB" id="A0AAN8UA19"/>
<evidence type="ECO:0000256" key="8">
    <source>
        <dbReference type="ARBA" id="ARBA00022839"/>
    </source>
</evidence>
<dbReference type="SMART" id="SM00479">
    <property type="entry name" value="EXOIII"/>
    <property type="match status" value="1"/>
</dbReference>
<evidence type="ECO:0000256" key="7">
    <source>
        <dbReference type="ARBA" id="ARBA00022801"/>
    </source>
</evidence>
<dbReference type="SMART" id="SM00512">
    <property type="entry name" value="Skp1"/>
    <property type="match status" value="1"/>
</dbReference>
<dbReference type="PANTHER" id="PTHR12801">
    <property type="entry name" value="RNA EXONUCLEASE REXO1 / RECO3 FAMILY MEMBER-RELATED"/>
    <property type="match status" value="1"/>
</dbReference>
<dbReference type="Pfam" id="PF00929">
    <property type="entry name" value="RNase_T"/>
    <property type="match status" value="1"/>
</dbReference>
<protein>
    <recommendedName>
        <fullName evidence="5">RNA exonuclease 4</fullName>
    </recommendedName>
</protein>
<dbReference type="InterPro" id="IPR036397">
    <property type="entry name" value="RNaseH_sf"/>
</dbReference>
<dbReference type="EMBL" id="JBANQN010000002">
    <property type="protein sequence ID" value="KAK6798757.1"/>
    <property type="molecule type" value="Genomic_DNA"/>
</dbReference>
<dbReference type="Gene3D" id="3.30.710.10">
    <property type="entry name" value="Potassium Channel Kv1.1, Chain A"/>
    <property type="match status" value="1"/>
</dbReference>
<evidence type="ECO:0000256" key="9">
    <source>
        <dbReference type="ARBA" id="ARBA00023242"/>
    </source>
</evidence>
<dbReference type="InterPro" id="IPR013520">
    <property type="entry name" value="Ribonucl_H"/>
</dbReference>
<evidence type="ECO:0000259" key="10">
    <source>
        <dbReference type="SMART" id="SM00479"/>
    </source>
</evidence>
<dbReference type="GO" id="GO:0003676">
    <property type="term" value="F:nucleic acid binding"/>
    <property type="evidence" value="ECO:0007669"/>
    <property type="project" value="InterPro"/>
</dbReference>
<sequence length="312" mass="35848">MANLGIQDELRIDNSRGRVVALACKMVGGGSDGSLDLCARVCLIDEHERILFHSYIKPNIPVTNYRYEMTGIRPEYLRDAMPLRNVSRKIEEFLCNGEPIWQIRSKGGRSRILVGHGLDHDLKCLEMDYPAIKRRDTAKYPPLMKTSKLSNSLKYLTKAYLGYDIQIGVQDPYEDCVATMKLYMRMKLSQFHKKENYPLATDPQNKNNFASWRQNELERMTPDQLLDFSRTCDGKEFVLDEAIAVRSQTIKDMVEDDCVPNVILLPNVHSKTMTKVIEYWKKHSEGGVSKGMLMDFDKAFVNVHHSILHLLS</sequence>
<comment type="subcellular location">
    <subcellularLocation>
        <location evidence="1">Nucleus</location>
    </subcellularLocation>
</comment>
<dbReference type="Pfam" id="PF03931">
    <property type="entry name" value="Skp1_POZ"/>
    <property type="match status" value="1"/>
</dbReference>
<dbReference type="InterPro" id="IPR012337">
    <property type="entry name" value="RNaseH-like_sf"/>
</dbReference>
<dbReference type="Proteomes" id="UP001371456">
    <property type="component" value="Unassembled WGS sequence"/>
</dbReference>
<dbReference type="InterPro" id="IPR047021">
    <property type="entry name" value="REXO1/3/4-like"/>
</dbReference>
<dbReference type="SUPFAM" id="SSF54695">
    <property type="entry name" value="POZ domain"/>
    <property type="match status" value="1"/>
</dbReference>
<evidence type="ECO:0000256" key="4">
    <source>
        <dbReference type="ARBA" id="ARBA00010489"/>
    </source>
</evidence>
<feature type="domain" description="Exonuclease" evidence="10">
    <location>
        <begin position="18"/>
        <end position="192"/>
    </location>
</feature>
<accession>A0AAN8UA19</accession>
<comment type="similarity">
    <text evidence="4">Belongs to the REXO4 family.</text>
</comment>
<keyword evidence="12" id="KW-1185">Reference proteome</keyword>
<keyword evidence="7" id="KW-0378">Hydrolase</keyword>
<dbReference type="InterPro" id="IPR037431">
    <property type="entry name" value="REX4_DEDDh_dom"/>
</dbReference>
<dbReference type="PANTHER" id="PTHR12801:SF133">
    <property type="entry name" value="RNA EXONUCLEASE 4"/>
    <property type="match status" value="1"/>
</dbReference>
<evidence type="ECO:0000256" key="2">
    <source>
        <dbReference type="ARBA" id="ARBA00004906"/>
    </source>
</evidence>
<organism evidence="11 12">
    <name type="scientific">Solanum bulbocastanum</name>
    <name type="common">Wild potato</name>
    <dbReference type="NCBI Taxonomy" id="147425"/>
    <lineage>
        <taxon>Eukaryota</taxon>
        <taxon>Viridiplantae</taxon>
        <taxon>Streptophyta</taxon>
        <taxon>Embryophyta</taxon>
        <taxon>Tracheophyta</taxon>
        <taxon>Spermatophyta</taxon>
        <taxon>Magnoliopsida</taxon>
        <taxon>eudicotyledons</taxon>
        <taxon>Gunneridae</taxon>
        <taxon>Pentapetalae</taxon>
        <taxon>asterids</taxon>
        <taxon>lamiids</taxon>
        <taxon>Solanales</taxon>
        <taxon>Solanaceae</taxon>
        <taxon>Solanoideae</taxon>
        <taxon>Solaneae</taxon>
        <taxon>Solanum</taxon>
    </lineage>
</organism>
<proteinExistence type="inferred from homology"/>
<name>A0AAN8UA19_SOLBU</name>
<dbReference type="GO" id="GO:0008408">
    <property type="term" value="F:3'-5' exonuclease activity"/>
    <property type="evidence" value="ECO:0007669"/>
    <property type="project" value="InterPro"/>
</dbReference>
<dbReference type="InterPro" id="IPR001232">
    <property type="entry name" value="SKP1-like"/>
</dbReference>
<dbReference type="GO" id="GO:0009867">
    <property type="term" value="P:jasmonic acid mediated signaling pathway"/>
    <property type="evidence" value="ECO:0007669"/>
    <property type="project" value="UniProtKB-ARBA"/>
</dbReference>
<evidence type="ECO:0000256" key="1">
    <source>
        <dbReference type="ARBA" id="ARBA00004123"/>
    </source>
</evidence>